<dbReference type="GO" id="GO:0004386">
    <property type="term" value="F:helicase activity"/>
    <property type="evidence" value="ECO:0007669"/>
    <property type="project" value="UniProtKB-KW"/>
</dbReference>
<dbReference type="Gene3D" id="3.40.50.300">
    <property type="entry name" value="P-loop containing nucleotide triphosphate hydrolases"/>
    <property type="match status" value="1"/>
</dbReference>
<comment type="caution">
    <text evidence="5">The sequence shown here is derived from an EMBL/GenBank/DDBJ whole genome shotgun (WGS) entry which is preliminary data.</text>
</comment>
<dbReference type="AlphaFoldDB" id="A0A8H3G4U2"/>
<keyword evidence="2" id="KW-0378">Hydrolase</keyword>
<sequence length="72" mass="8045">MAEEQAFDRVHRMGQTRAVTVIRYIMKDSIEEHVVLVQRNKSKIIAHSVASGNDSGDSSLKASLMKVRDSES</sequence>
<dbReference type="GO" id="GO:0006281">
    <property type="term" value="P:DNA repair"/>
    <property type="evidence" value="ECO:0007669"/>
    <property type="project" value="TreeGrafter"/>
</dbReference>
<evidence type="ECO:0000313" key="6">
    <source>
        <dbReference type="Proteomes" id="UP000664521"/>
    </source>
</evidence>
<dbReference type="GO" id="GO:0016787">
    <property type="term" value="F:hydrolase activity"/>
    <property type="evidence" value="ECO:0007669"/>
    <property type="project" value="UniProtKB-KW"/>
</dbReference>
<keyword evidence="5" id="KW-0347">Helicase</keyword>
<keyword evidence="6" id="KW-1185">Reference proteome</keyword>
<dbReference type="InterPro" id="IPR027417">
    <property type="entry name" value="P-loop_NTPase"/>
</dbReference>
<keyword evidence="1" id="KW-0547">Nucleotide-binding</keyword>
<evidence type="ECO:0000256" key="2">
    <source>
        <dbReference type="ARBA" id="ARBA00022801"/>
    </source>
</evidence>
<dbReference type="EMBL" id="CAJPDS010000089">
    <property type="protein sequence ID" value="CAF9936196.1"/>
    <property type="molecule type" value="Genomic_DNA"/>
</dbReference>
<dbReference type="GO" id="GO:0005634">
    <property type="term" value="C:nucleus"/>
    <property type="evidence" value="ECO:0007669"/>
    <property type="project" value="TreeGrafter"/>
</dbReference>
<feature type="region of interest" description="Disordered" evidence="4">
    <location>
        <begin position="49"/>
        <end position="72"/>
    </location>
</feature>
<dbReference type="PANTHER" id="PTHR45626:SF22">
    <property type="entry name" value="DNA REPAIR PROTEIN RAD5"/>
    <property type="match status" value="1"/>
</dbReference>
<dbReference type="SUPFAM" id="SSF52540">
    <property type="entry name" value="P-loop containing nucleoside triphosphate hydrolases"/>
    <property type="match status" value="1"/>
</dbReference>
<gene>
    <name evidence="5" type="primary">RAD5_2</name>
    <name evidence="5" type="ORF">HETSPECPRED_010049</name>
</gene>
<proteinExistence type="predicted"/>
<dbReference type="GO" id="GO:0008094">
    <property type="term" value="F:ATP-dependent activity, acting on DNA"/>
    <property type="evidence" value="ECO:0007669"/>
    <property type="project" value="TreeGrafter"/>
</dbReference>
<feature type="compositionally biased region" description="Polar residues" evidence="4">
    <location>
        <begin position="50"/>
        <end position="61"/>
    </location>
</feature>
<evidence type="ECO:0000256" key="4">
    <source>
        <dbReference type="SAM" id="MobiDB-lite"/>
    </source>
</evidence>
<dbReference type="OrthoDB" id="448448at2759"/>
<dbReference type="Proteomes" id="UP000664521">
    <property type="component" value="Unassembled WGS sequence"/>
</dbReference>
<reference evidence="5" key="1">
    <citation type="submission" date="2021-03" db="EMBL/GenBank/DDBJ databases">
        <authorList>
            <person name="Tagirdzhanova G."/>
        </authorList>
    </citation>
    <scope>NUCLEOTIDE SEQUENCE</scope>
</reference>
<organism evidence="5 6">
    <name type="scientific">Heterodermia speciosa</name>
    <dbReference type="NCBI Taxonomy" id="116794"/>
    <lineage>
        <taxon>Eukaryota</taxon>
        <taxon>Fungi</taxon>
        <taxon>Dikarya</taxon>
        <taxon>Ascomycota</taxon>
        <taxon>Pezizomycotina</taxon>
        <taxon>Lecanoromycetes</taxon>
        <taxon>OSLEUM clade</taxon>
        <taxon>Lecanoromycetidae</taxon>
        <taxon>Caliciales</taxon>
        <taxon>Physciaceae</taxon>
        <taxon>Heterodermia</taxon>
    </lineage>
</organism>
<name>A0A8H3G4U2_9LECA</name>
<protein>
    <submittedName>
        <fullName evidence="5">DNA helicase rad5</fullName>
    </submittedName>
</protein>
<accession>A0A8H3G4U2</accession>
<evidence type="ECO:0000256" key="3">
    <source>
        <dbReference type="ARBA" id="ARBA00022840"/>
    </source>
</evidence>
<dbReference type="InterPro" id="IPR050628">
    <property type="entry name" value="SNF2_RAD54_helicase_TF"/>
</dbReference>
<evidence type="ECO:0000313" key="5">
    <source>
        <dbReference type="EMBL" id="CAF9936196.1"/>
    </source>
</evidence>
<evidence type="ECO:0000256" key="1">
    <source>
        <dbReference type="ARBA" id="ARBA00022741"/>
    </source>
</evidence>
<dbReference type="GO" id="GO:0005524">
    <property type="term" value="F:ATP binding"/>
    <property type="evidence" value="ECO:0007669"/>
    <property type="project" value="UniProtKB-KW"/>
</dbReference>
<keyword evidence="3" id="KW-0067">ATP-binding</keyword>
<dbReference type="PANTHER" id="PTHR45626">
    <property type="entry name" value="TRANSCRIPTION TERMINATION FACTOR 2-RELATED"/>
    <property type="match status" value="1"/>
</dbReference>